<dbReference type="EMBL" id="AEEH01000043">
    <property type="protein sequence ID" value="EFM25181.1"/>
    <property type="molecule type" value="Genomic_DNA"/>
</dbReference>
<name>E0NLX0_9FIRM</name>
<dbReference type="OrthoDB" id="362007at2"/>
<dbReference type="Proteomes" id="UP000003280">
    <property type="component" value="Unassembled WGS sequence"/>
</dbReference>
<evidence type="ECO:0000313" key="1">
    <source>
        <dbReference type="EMBL" id="EFM25181.1"/>
    </source>
</evidence>
<dbReference type="HOGENOM" id="CLU_1775687_0_0_9"/>
<protein>
    <submittedName>
        <fullName evidence="1">Uncharacterized protein</fullName>
    </submittedName>
</protein>
<sequence length="146" mass="16871">MAKYLREKPSNFKFSLHDAKIIDIDYDYGENRLTFKTQSGFIDVERNEMVDGEIILEGVSWDDSYVYIMEYKNVLTGNVGSFVGEKMYLGDFVGAFDSKFGSFDVMSEYDSYMTYMLSGFLKRGSEELEANIEIFYNGDIIYNVRG</sequence>
<keyword evidence="2" id="KW-1185">Reference proteome</keyword>
<evidence type="ECO:0000313" key="2">
    <source>
        <dbReference type="Proteomes" id="UP000003280"/>
    </source>
</evidence>
<dbReference type="RefSeq" id="WP_008901884.1">
    <property type="nucleotide sequence ID" value="NZ_GL397071.1"/>
</dbReference>
<proteinExistence type="predicted"/>
<dbReference type="AlphaFoldDB" id="E0NLX0"/>
<gene>
    <name evidence="1" type="ORF">HMPREF9225_1070</name>
</gene>
<dbReference type="STRING" id="862517.HMPREF9225_1070"/>
<reference evidence="1 2" key="1">
    <citation type="submission" date="2010-07" db="EMBL/GenBank/DDBJ databases">
        <authorList>
            <person name="Muzny D."/>
            <person name="Qin X."/>
            <person name="Deng J."/>
            <person name="Jiang H."/>
            <person name="Liu Y."/>
            <person name="Qu J."/>
            <person name="Song X.-Z."/>
            <person name="Zhang L."/>
            <person name="Thornton R."/>
            <person name="Coyle M."/>
            <person name="Francisco L."/>
            <person name="Jackson L."/>
            <person name="Javaid M."/>
            <person name="Korchina V."/>
            <person name="Kovar C."/>
            <person name="Mata R."/>
            <person name="Mathew T."/>
            <person name="Ngo R."/>
            <person name="Nguyen L."/>
            <person name="Nguyen N."/>
            <person name="Okwuonu G."/>
            <person name="Ongeri F."/>
            <person name="Pham C."/>
            <person name="Simmons D."/>
            <person name="Wilczek-Boney K."/>
            <person name="Hale W."/>
            <person name="Jakkamsetti A."/>
            <person name="Pham P."/>
            <person name="Ruth R."/>
            <person name="San Lucas F."/>
            <person name="Warren J."/>
            <person name="Zhang J."/>
            <person name="Zhao Z."/>
            <person name="Zhou C."/>
            <person name="Zhu D."/>
            <person name="Lee S."/>
            <person name="Bess C."/>
            <person name="Blankenburg K."/>
            <person name="Forbes L."/>
            <person name="Fu Q."/>
            <person name="Gubbala S."/>
            <person name="Hirani K."/>
            <person name="Jayaseelan J.C."/>
            <person name="Lara F."/>
            <person name="Munidasa M."/>
            <person name="Palculict T."/>
            <person name="Patil S."/>
            <person name="Pu L.-L."/>
            <person name="Saada N."/>
            <person name="Tang L."/>
            <person name="Weissenberger G."/>
            <person name="Zhu Y."/>
            <person name="Hemphill L."/>
            <person name="Shang Y."/>
            <person name="Youmans B."/>
            <person name="Ayvaz T."/>
            <person name="Ross M."/>
            <person name="Santibanez J."/>
            <person name="Aqrawi P."/>
            <person name="Gross S."/>
            <person name="Joshi V."/>
            <person name="Fowler G."/>
            <person name="Nazareth L."/>
            <person name="Reid J."/>
            <person name="Worley K."/>
            <person name="Petrosino J."/>
            <person name="Highlander S."/>
            <person name="Gibbs R."/>
        </authorList>
    </citation>
    <scope>NUCLEOTIDE SEQUENCE [LARGE SCALE GENOMIC DNA]</scope>
    <source>
        <strain evidence="1 2">ATCC BAA-1640</strain>
    </source>
</reference>
<accession>E0NLX0</accession>
<organism evidence="1 2">
    <name type="scientific">Peptoniphilus duerdenii ATCC BAA-1640</name>
    <dbReference type="NCBI Taxonomy" id="862517"/>
    <lineage>
        <taxon>Bacteria</taxon>
        <taxon>Bacillati</taxon>
        <taxon>Bacillota</taxon>
        <taxon>Tissierellia</taxon>
        <taxon>Tissierellales</taxon>
        <taxon>Peptoniphilaceae</taxon>
        <taxon>Peptoniphilus</taxon>
    </lineage>
</organism>
<comment type="caution">
    <text evidence="1">The sequence shown here is derived from an EMBL/GenBank/DDBJ whole genome shotgun (WGS) entry which is preliminary data.</text>
</comment>